<accession>A0ACC2VN92</accession>
<sequence length="430" mass="47293">MATAIGGTSMHSGIKPGMETEGAMGENQDSMPDLNGRKPDVNAPNPISNLLSSLAVLPSAEQAFSTDPMALSQNGSAFLGILADLQNNIKSIDQLAFACSPQSVLNAQGPPPLPSSLLKTPLRDRRRVRQVQDQQSQLLNTGLNVKPRLVLVPPVPSELRAELNAEEAWSSRAQHQTTLDRYHGSPLAQSSESAIGLQVADWQASPPFGQSTSASRQNRDQRRLTVHLKVDMGRPTGLWGYICFGRRKRRYEGRYQNRERGNELASAKRLKISTDTDQSHDLDENEQGEAMIATRFHLFSEVETNKGQNDLSDFRWIQELCMHLDHLELSLPELLHRLPTYSDIMQESCRLCSSLLKRGVPPVRRAFLPTAGVLDNTEPVTGNQQKADRDQEMEGSVATALNPAFQPSSTVDPATAASEGQWVAFHSACL</sequence>
<dbReference type="Proteomes" id="UP001230649">
    <property type="component" value="Unassembled WGS sequence"/>
</dbReference>
<organism evidence="1 2">
    <name type="scientific">Naganishia adeliensis</name>
    <dbReference type="NCBI Taxonomy" id="92952"/>
    <lineage>
        <taxon>Eukaryota</taxon>
        <taxon>Fungi</taxon>
        <taxon>Dikarya</taxon>
        <taxon>Basidiomycota</taxon>
        <taxon>Agaricomycotina</taxon>
        <taxon>Tremellomycetes</taxon>
        <taxon>Filobasidiales</taxon>
        <taxon>Filobasidiaceae</taxon>
        <taxon>Naganishia</taxon>
    </lineage>
</organism>
<name>A0ACC2VN92_9TREE</name>
<gene>
    <name evidence="1" type="ORF">QFC20_005524</name>
</gene>
<dbReference type="EMBL" id="JASBWS010000077">
    <property type="protein sequence ID" value="KAJ9100246.1"/>
    <property type="molecule type" value="Genomic_DNA"/>
</dbReference>
<proteinExistence type="predicted"/>
<reference evidence="1" key="1">
    <citation type="submission" date="2023-04" db="EMBL/GenBank/DDBJ databases">
        <title>Draft Genome sequencing of Naganishia species isolated from polar environments using Oxford Nanopore Technology.</title>
        <authorList>
            <person name="Leo P."/>
            <person name="Venkateswaran K."/>
        </authorList>
    </citation>
    <scope>NUCLEOTIDE SEQUENCE</scope>
    <source>
        <strain evidence="1">MNA-CCFEE 5262</strain>
    </source>
</reference>
<keyword evidence="2" id="KW-1185">Reference proteome</keyword>
<protein>
    <submittedName>
        <fullName evidence="1">Uncharacterized protein</fullName>
    </submittedName>
</protein>
<evidence type="ECO:0000313" key="1">
    <source>
        <dbReference type="EMBL" id="KAJ9100246.1"/>
    </source>
</evidence>
<comment type="caution">
    <text evidence="1">The sequence shown here is derived from an EMBL/GenBank/DDBJ whole genome shotgun (WGS) entry which is preliminary data.</text>
</comment>
<evidence type="ECO:0000313" key="2">
    <source>
        <dbReference type="Proteomes" id="UP001230649"/>
    </source>
</evidence>